<sequence length="118" mass="13052">MLTSETVTRDILTHHLTAFGNNDLDGIMKDYTAESEVLTPEGPLKGLAAIRKFFEDFFIAIPTGSAFEMKQLTVTGNVAYIAWASESAVAKIPMGTDTFFLEGDKIRFHTVADYRLAE</sequence>
<dbReference type="Gene3D" id="3.10.450.50">
    <property type="match status" value="1"/>
</dbReference>
<accession>A0A3D8LH16</accession>
<dbReference type="EMBL" id="QRGR01000004">
    <property type="protein sequence ID" value="RDV16524.1"/>
    <property type="molecule type" value="Genomic_DNA"/>
</dbReference>
<feature type="domain" description="SnoaL-like" evidence="1">
    <location>
        <begin position="14"/>
        <end position="107"/>
    </location>
</feature>
<dbReference type="AlphaFoldDB" id="A0A3D8LH16"/>
<organism evidence="2 3">
    <name type="scientific">Pontibacter diazotrophicus</name>
    <dbReference type="NCBI Taxonomy" id="1400979"/>
    <lineage>
        <taxon>Bacteria</taxon>
        <taxon>Pseudomonadati</taxon>
        <taxon>Bacteroidota</taxon>
        <taxon>Cytophagia</taxon>
        <taxon>Cytophagales</taxon>
        <taxon>Hymenobacteraceae</taxon>
        <taxon>Pontibacter</taxon>
    </lineage>
</organism>
<evidence type="ECO:0000313" key="2">
    <source>
        <dbReference type="EMBL" id="RDV16524.1"/>
    </source>
</evidence>
<evidence type="ECO:0000259" key="1">
    <source>
        <dbReference type="Pfam" id="PF12680"/>
    </source>
</evidence>
<dbReference type="Proteomes" id="UP000256708">
    <property type="component" value="Unassembled WGS sequence"/>
</dbReference>
<evidence type="ECO:0000313" key="3">
    <source>
        <dbReference type="Proteomes" id="UP000256708"/>
    </source>
</evidence>
<reference evidence="3" key="1">
    <citation type="submission" date="2018-08" db="EMBL/GenBank/DDBJ databases">
        <authorList>
            <person name="Liu Z.-W."/>
            <person name="Du Z.-J."/>
        </authorList>
    </citation>
    <scope>NUCLEOTIDE SEQUENCE [LARGE SCALE GENOMIC DNA]</scope>
    <source>
        <strain evidence="3">H4X</strain>
    </source>
</reference>
<protein>
    <submittedName>
        <fullName evidence="2">Nuclear transport factor 2 family protein</fullName>
    </submittedName>
</protein>
<comment type="caution">
    <text evidence="2">The sequence shown here is derived from an EMBL/GenBank/DDBJ whole genome shotgun (WGS) entry which is preliminary data.</text>
</comment>
<dbReference type="InterPro" id="IPR037401">
    <property type="entry name" value="SnoaL-like"/>
</dbReference>
<name>A0A3D8LH16_9BACT</name>
<dbReference type="Pfam" id="PF12680">
    <property type="entry name" value="SnoaL_2"/>
    <property type="match status" value="1"/>
</dbReference>
<proteinExistence type="predicted"/>
<dbReference type="RefSeq" id="WP_115564384.1">
    <property type="nucleotide sequence ID" value="NZ_QRGR01000004.1"/>
</dbReference>
<keyword evidence="3" id="KW-1185">Reference proteome</keyword>
<dbReference type="SUPFAM" id="SSF54427">
    <property type="entry name" value="NTF2-like"/>
    <property type="match status" value="1"/>
</dbReference>
<gene>
    <name evidence="2" type="ORF">DXT99_04845</name>
</gene>
<dbReference type="OrthoDB" id="680344at2"/>
<dbReference type="InterPro" id="IPR032710">
    <property type="entry name" value="NTF2-like_dom_sf"/>
</dbReference>